<evidence type="ECO:0000313" key="3">
    <source>
        <dbReference type="EMBL" id="QSX76463.1"/>
    </source>
</evidence>
<dbReference type="InterPro" id="IPR011041">
    <property type="entry name" value="Quinoprot_gluc/sorb_DH_b-prop"/>
</dbReference>
<dbReference type="PANTHER" id="PTHR19328:SF75">
    <property type="entry name" value="ALDOSE SUGAR DEHYDROGENASE YLII"/>
    <property type="match status" value="1"/>
</dbReference>
<evidence type="ECO:0000259" key="2">
    <source>
        <dbReference type="PROSITE" id="PS50268"/>
    </source>
</evidence>
<dbReference type="InterPro" id="IPR012938">
    <property type="entry name" value="Glc/Sorbosone_DH"/>
</dbReference>
<dbReference type="Gene3D" id="2.60.40.60">
    <property type="entry name" value="Cadherins"/>
    <property type="match status" value="1"/>
</dbReference>
<proteinExistence type="predicted"/>
<dbReference type="InterPro" id="IPR011042">
    <property type="entry name" value="6-blade_b-propeller_TolB-like"/>
</dbReference>
<dbReference type="SUPFAM" id="SSF50952">
    <property type="entry name" value="Soluble quinoprotein glucose dehydrogenase"/>
    <property type="match status" value="1"/>
</dbReference>
<name>A0ABX7RE75_9GAMM</name>
<sequence length="561" mass="58473">MVQSGRRALRAWLAPALVAILVALLTACGGGGGSPRAVVAPPATPANRPPVFTSGATATVPEDTTSVFYTATASDADSNPITFSLAGGADQARLRITAQGGLSFVTAPDFENPVDANGDNVYLVTLAASDGIASVTQALSVTVTDVRGAAFRVRRVASGLNFPIFLAPVPDSSGRLFVVEREGRIRIMTANGAITAAPFLDIAGTISIDGERGLLGFATAPDFFTSGRFYIFVTAPDGTLEVRRYQTVAGDLNRADPTSGDAILRVPHPRNNHNGGWIGFGPDGMLYIATGDGGGSGDPDNNGQNTNTLLGKILRVNPASDAFPSEPDRDYAIPAGNPFITSGGAPEVWAYGLRNPFRNNFDPQTGNLLIGDVGQGAIEEIDLMRPSDGGANFGWPILEGTVPFRGGPTTGLTPPVAQYSHGTGPVNGLSVTGGLVYRGAVESLIGEYIFADFVRPNIWSLPISRLVPGTTLQANEFTLRNGDFTPDAGALTNIVSINADSSGQVYLVDFDGEIFVIETVVLGLPFVASQMTPQQVLRQGMSSRMGGRDGAVVPLPQGVQP</sequence>
<dbReference type="EMBL" id="CP071517">
    <property type="protein sequence ID" value="QSX76463.1"/>
    <property type="molecule type" value="Genomic_DNA"/>
</dbReference>
<organism evidence="3 4">
    <name type="scientific">Lysobacter arenosi</name>
    <dbReference type="NCBI Taxonomy" id="2795387"/>
    <lineage>
        <taxon>Bacteria</taxon>
        <taxon>Pseudomonadati</taxon>
        <taxon>Pseudomonadota</taxon>
        <taxon>Gammaproteobacteria</taxon>
        <taxon>Lysobacterales</taxon>
        <taxon>Lysobacteraceae</taxon>
        <taxon>Lysobacter</taxon>
    </lineage>
</organism>
<dbReference type="SUPFAM" id="SSF49313">
    <property type="entry name" value="Cadherin-like"/>
    <property type="match status" value="1"/>
</dbReference>
<evidence type="ECO:0000313" key="4">
    <source>
        <dbReference type="Proteomes" id="UP000663400"/>
    </source>
</evidence>
<keyword evidence="4" id="KW-1185">Reference proteome</keyword>
<dbReference type="InterPro" id="IPR040853">
    <property type="entry name" value="RapA2_cadherin-like"/>
</dbReference>
<dbReference type="Gene3D" id="2.120.10.30">
    <property type="entry name" value="TolB, C-terminal domain"/>
    <property type="match status" value="1"/>
</dbReference>
<gene>
    <name evidence="3" type="ORF">HIV01_008320</name>
</gene>
<dbReference type="InterPro" id="IPR015919">
    <property type="entry name" value="Cadherin-like_sf"/>
</dbReference>
<dbReference type="InterPro" id="IPR002126">
    <property type="entry name" value="Cadherin-like_dom"/>
</dbReference>
<dbReference type="Pfam" id="PF07995">
    <property type="entry name" value="GSDH"/>
    <property type="match status" value="1"/>
</dbReference>
<accession>A0ABX7RE75</accession>
<dbReference type="PANTHER" id="PTHR19328">
    <property type="entry name" value="HEDGEHOG-INTERACTING PROTEIN"/>
    <property type="match status" value="1"/>
</dbReference>
<dbReference type="Pfam" id="PF17803">
    <property type="entry name" value="Cadherin_4"/>
    <property type="match status" value="1"/>
</dbReference>
<feature type="region of interest" description="Disordered" evidence="1">
    <location>
        <begin position="539"/>
        <end position="561"/>
    </location>
</feature>
<protein>
    <submittedName>
        <fullName evidence="3">PQQ-dependent sugar dehydrogenase</fullName>
    </submittedName>
</protein>
<dbReference type="RefSeq" id="WP_200609548.1">
    <property type="nucleotide sequence ID" value="NZ_CP071517.1"/>
</dbReference>
<reference evidence="3 4" key="1">
    <citation type="submission" date="2021-02" db="EMBL/GenBank/DDBJ databases">
        <title>Lysobacter arenosi sp. nov., isolated from soil of gangwondo yeongwol, south Korea.</title>
        <authorList>
            <person name="Kim K.R."/>
            <person name="Kim K.H."/>
            <person name="Jeon C.O."/>
        </authorList>
    </citation>
    <scope>NUCLEOTIDE SEQUENCE [LARGE SCALE GENOMIC DNA]</scope>
    <source>
        <strain evidence="3 4">R7</strain>
    </source>
</reference>
<dbReference type="PROSITE" id="PS50268">
    <property type="entry name" value="CADHERIN_2"/>
    <property type="match status" value="1"/>
</dbReference>
<dbReference type="Proteomes" id="UP000663400">
    <property type="component" value="Chromosome"/>
</dbReference>
<dbReference type="PROSITE" id="PS51257">
    <property type="entry name" value="PROKAR_LIPOPROTEIN"/>
    <property type="match status" value="1"/>
</dbReference>
<feature type="domain" description="Cadherin" evidence="2">
    <location>
        <begin position="52"/>
        <end position="165"/>
    </location>
</feature>
<evidence type="ECO:0000256" key="1">
    <source>
        <dbReference type="SAM" id="MobiDB-lite"/>
    </source>
</evidence>